<dbReference type="SFLD" id="SFLDS00029">
    <property type="entry name" value="Radical_SAM"/>
    <property type="match status" value="1"/>
</dbReference>
<proteinExistence type="predicted"/>
<dbReference type="Gene3D" id="3.80.30.30">
    <property type="match status" value="1"/>
</dbReference>
<dbReference type="OrthoDB" id="9785699at2"/>
<dbReference type="InterPro" id="IPR040086">
    <property type="entry name" value="MJ0683-like"/>
</dbReference>
<dbReference type="PANTHER" id="PTHR43432">
    <property type="entry name" value="SLR0285 PROTEIN"/>
    <property type="match status" value="1"/>
</dbReference>
<reference evidence="5 6" key="1">
    <citation type="submission" date="2017-04" db="EMBL/GenBank/DDBJ databases">
        <authorList>
            <person name="Afonso C.L."/>
            <person name="Miller P.J."/>
            <person name="Scott M.A."/>
            <person name="Spackman E."/>
            <person name="Goraichik I."/>
            <person name="Dimitrov K.M."/>
            <person name="Suarez D.L."/>
            <person name="Swayne D.E."/>
        </authorList>
    </citation>
    <scope>NUCLEOTIDE SEQUENCE [LARGE SCALE GENOMIC DNA]</scope>
    <source>
        <strain evidence="5 6">DSM 26133</strain>
    </source>
</reference>
<keyword evidence="2" id="KW-0408">Iron</keyword>
<organism evidence="5 6">
    <name type="scientific">Reichenbachiella faecimaris</name>
    <dbReference type="NCBI Taxonomy" id="692418"/>
    <lineage>
        <taxon>Bacteria</taxon>
        <taxon>Pseudomonadati</taxon>
        <taxon>Bacteroidota</taxon>
        <taxon>Cytophagia</taxon>
        <taxon>Cytophagales</taxon>
        <taxon>Reichenbachiellaceae</taxon>
        <taxon>Reichenbachiella</taxon>
    </lineage>
</organism>
<accession>A0A1W2GI40</accession>
<evidence type="ECO:0000313" key="6">
    <source>
        <dbReference type="Proteomes" id="UP000192472"/>
    </source>
</evidence>
<dbReference type="Pfam" id="PF04055">
    <property type="entry name" value="Radical_SAM"/>
    <property type="match status" value="1"/>
</dbReference>
<dbReference type="Proteomes" id="UP000192472">
    <property type="component" value="Unassembled WGS sequence"/>
</dbReference>
<evidence type="ECO:0000313" key="5">
    <source>
        <dbReference type="EMBL" id="SMD36325.1"/>
    </source>
</evidence>
<dbReference type="GO" id="GO:0046872">
    <property type="term" value="F:metal ion binding"/>
    <property type="evidence" value="ECO:0007669"/>
    <property type="project" value="UniProtKB-KW"/>
</dbReference>
<dbReference type="InterPro" id="IPR006638">
    <property type="entry name" value="Elp3/MiaA/NifB-like_rSAM"/>
</dbReference>
<evidence type="ECO:0000256" key="3">
    <source>
        <dbReference type="ARBA" id="ARBA00023014"/>
    </source>
</evidence>
<name>A0A1W2GI40_REIFA</name>
<dbReference type="NCBIfam" id="NF033668">
    <property type="entry name" value="rSAM_PA0069"/>
    <property type="match status" value="1"/>
</dbReference>
<dbReference type="SUPFAM" id="SSF102114">
    <property type="entry name" value="Radical SAM enzymes"/>
    <property type="match status" value="1"/>
</dbReference>
<dbReference type="InterPro" id="IPR007197">
    <property type="entry name" value="rSAM"/>
</dbReference>
<dbReference type="CDD" id="cd01335">
    <property type="entry name" value="Radical_SAM"/>
    <property type="match status" value="1"/>
</dbReference>
<keyword evidence="5" id="KW-0456">Lyase</keyword>
<keyword evidence="1" id="KW-0479">Metal-binding</keyword>
<feature type="domain" description="Elp3/MiaA/NifB-like radical SAM core" evidence="4">
    <location>
        <begin position="65"/>
        <end position="293"/>
    </location>
</feature>
<dbReference type="SFLD" id="SFLDG01084">
    <property type="entry name" value="Uncharacterised_Radical_SAM_Su"/>
    <property type="match status" value="1"/>
</dbReference>
<protein>
    <submittedName>
        <fullName evidence="5">DNA repair photolyase</fullName>
    </submittedName>
</protein>
<evidence type="ECO:0000256" key="2">
    <source>
        <dbReference type="ARBA" id="ARBA00023004"/>
    </source>
</evidence>
<dbReference type="GO" id="GO:0051536">
    <property type="term" value="F:iron-sulfur cluster binding"/>
    <property type="evidence" value="ECO:0007669"/>
    <property type="project" value="UniProtKB-KW"/>
</dbReference>
<dbReference type="GO" id="GO:0016829">
    <property type="term" value="F:lyase activity"/>
    <property type="evidence" value="ECO:0007669"/>
    <property type="project" value="UniProtKB-KW"/>
</dbReference>
<dbReference type="PANTHER" id="PTHR43432:SF3">
    <property type="entry name" value="SLR0285 PROTEIN"/>
    <property type="match status" value="1"/>
</dbReference>
<dbReference type="RefSeq" id="WP_084373486.1">
    <property type="nucleotide sequence ID" value="NZ_FWYF01000003.1"/>
</dbReference>
<keyword evidence="3" id="KW-0411">Iron-sulfur</keyword>
<sequence length="355" mass="40708">MDYIKGRGAQINPDNRFLEHSYEKDLSFLQHLYQAGEKERKPKTEYITVHPKTIVNKVDSPDIGFSYSLNPYQGCEHGCIYCYARNSHEYWGYSAGTDFETKILIKENAAELLKEKFKSKTWKPVPIMLSGNTDCYQPIERELKITRSILEVCLKYRHPVGVITKNAMVVRDIDLLSELAKMKLAKVVISLTSLKDKTRSLLEPRTSAVGVRLNAIRSLSEAGIPTMVMMAPIIPSINSMEIMKLAEKIAENGATDLAYTIVRLNGIIPEIFSDWIEKNFPDRAEKVLNQIKELHGGSLNDSRFKTRMRGEGELSNQIHQMFALAKRKYKLGLEKHPYDLSLFRRIKDDKQMELF</sequence>
<dbReference type="AlphaFoldDB" id="A0A1W2GI40"/>
<dbReference type="InterPro" id="IPR058240">
    <property type="entry name" value="rSAM_sf"/>
</dbReference>
<evidence type="ECO:0000259" key="4">
    <source>
        <dbReference type="SMART" id="SM00729"/>
    </source>
</evidence>
<evidence type="ECO:0000256" key="1">
    <source>
        <dbReference type="ARBA" id="ARBA00022723"/>
    </source>
</evidence>
<keyword evidence="6" id="KW-1185">Reference proteome</keyword>
<dbReference type="STRING" id="692418.SAMN04488029_2832"/>
<dbReference type="EMBL" id="FWYF01000003">
    <property type="protein sequence ID" value="SMD36325.1"/>
    <property type="molecule type" value="Genomic_DNA"/>
</dbReference>
<gene>
    <name evidence="5" type="ORF">SAMN04488029_2832</name>
</gene>
<dbReference type="SMART" id="SM00729">
    <property type="entry name" value="Elp3"/>
    <property type="match status" value="1"/>
</dbReference>